<evidence type="ECO:0000313" key="1">
    <source>
        <dbReference type="EMBL" id="ETO26458.1"/>
    </source>
</evidence>
<gene>
    <name evidence="1" type="ORF">RFI_10678</name>
</gene>
<proteinExistence type="predicted"/>
<sequence>MCEYTKQTRAILTQYLTNDKTFQSINPSRLHYIIDLARCCPTLITESLVLQIDKAITQIAEMPVPKSTTASMSESGANGNGSSIVDKSLRFALQLLDLLQYAQVIPPGGHVELLVDGYMKIEKKWLQSIAPAFASDGLYTSPFRKAMLPVVCKYPHKFIMHVLTTKLVDNSNPADTTHLYYLLELLSDKSAHSLRQAFQSEEVLSIIAQALTKLKDEKNNTKGTTPGFEKACRLMCLLACVCRQDDHWLTQYPLNSSLKDFVVLVSTSIPTMLAISQSLFAGPHNPACSVELLEFCKHASLVCMQGLVGSCDPVVAINCAHLFNEKYWIDFTYFEYFLEQTVSLFLQKKKK</sequence>
<accession>X6NKM9</accession>
<evidence type="ECO:0000313" key="2">
    <source>
        <dbReference type="Proteomes" id="UP000023152"/>
    </source>
</evidence>
<dbReference type="Proteomes" id="UP000023152">
    <property type="component" value="Unassembled WGS sequence"/>
</dbReference>
<organism evidence="1 2">
    <name type="scientific">Reticulomyxa filosa</name>
    <dbReference type="NCBI Taxonomy" id="46433"/>
    <lineage>
        <taxon>Eukaryota</taxon>
        <taxon>Sar</taxon>
        <taxon>Rhizaria</taxon>
        <taxon>Retaria</taxon>
        <taxon>Foraminifera</taxon>
        <taxon>Monothalamids</taxon>
        <taxon>Reticulomyxidae</taxon>
        <taxon>Reticulomyxa</taxon>
    </lineage>
</organism>
<protein>
    <submittedName>
        <fullName evidence="1">Uncharacterized protein</fullName>
    </submittedName>
</protein>
<dbReference type="AlphaFoldDB" id="X6NKM9"/>
<reference evidence="1 2" key="1">
    <citation type="journal article" date="2013" name="Curr. Biol.">
        <title>The Genome of the Foraminiferan Reticulomyxa filosa.</title>
        <authorList>
            <person name="Glockner G."/>
            <person name="Hulsmann N."/>
            <person name="Schleicher M."/>
            <person name="Noegel A.A."/>
            <person name="Eichinger L."/>
            <person name="Gallinger C."/>
            <person name="Pawlowski J."/>
            <person name="Sierra R."/>
            <person name="Euteneuer U."/>
            <person name="Pillet L."/>
            <person name="Moustafa A."/>
            <person name="Platzer M."/>
            <person name="Groth M."/>
            <person name="Szafranski K."/>
            <person name="Schliwa M."/>
        </authorList>
    </citation>
    <scope>NUCLEOTIDE SEQUENCE [LARGE SCALE GENOMIC DNA]</scope>
</reference>
<comment type="caution">
    <text evidence="1">The sequence shown here is derived from an EMBL/GenBank/DDBJ whole genome shotgun (WGS) entry which is preliminary data.</text>
</comment>
<keyword evidence="2" id="KW-1185">Reference proteome</keyword>
<dbReference type="EMBL" id="ASPP01007856">
    <property type="protein sequence ID" value="ETO26458.1"/>
    <property type="molecule type" value="Genomic_DNA"/>
</dbReference>
<name>X6NKM9_RETFI</name>